<dbReference type="EMBL" id="PUAP01000004">
    <property type="protein sequence ID" value="PQF25470.1"/>
    <property type="molecule type" value="Genomic_DNA"/>
</dbReference>
<comment type="caution">
    <text evidence="2">The sequence shown here is derived from an EMBL/GenBank/DDBJ whole genome shotgun (WGS) entry which is preliminary data.</text>
</comment>
<reference evidence="2 3" key="1">
    <citation type="journal article" date="2018" name="Pathog. Dis.">
        <title>Whole-genome sequencing based characterization of antimicrobial resistance in Enterococcus.</title>
        <authorList>
            <person name="Tyson G."/>
        </authorList>
    </citation>
    <scope>NUCLEOTIDE SEQUENCE [LARGE SCALE GENOMIC DNA]</scope>
    <source>
        <strain evidence="2 3">CVM N55263</strain>
    </source>
</reference>
<feature type="transmembrane region" description="Helical" evidence="1">
    <location>
        <begin position="76"/>
        <end position="95"/>
    </location>
</feature>
<gene>
    <name evidence="2" type="ORF">CUS89_01525</name>
</gene>
<name>A0A2S7RZ10_ENTMU</name>
<dbReference type="AlphaFoldDB" id="A0A2S7RZ10"/>
<evidence type="ECO:0000313" key="2">
    <source>
        <dbReference type="EMBL" id="PQF25470.1"/>
    </source>
</evidence>
<evidence type="ECO:0000313" key="3">
    <source>
        <dbReference type="Proteomes" id="UP000237934"/>
    </source>
</evidence>
<keyword evidence="1" id="KW-1133">Transmembrane helix</keyword>
<evidence type="ECO:0000256" key="1">
    <source>
        <dbReference type="SAM" id="Phobius"/>
    </source>
</evidence>
<dbReference type="Proteomes" id="UP000237934">
    <property type="component" value="Unassembled WGS sequence"/>
</dbReference>
<evidence type="ECO:0008006" key="4">
    <source>
        <dbReference type="Google" id="ProtNLM"/>
    </source>
</evidence>
<accession>A0A2S7RZ10</accession>
<keyword evidence="1" id="KW-0472">Membrane</keyword>
<dbReference type="NCBIfam" id="TIGR01167">
    <property type="entry name" value="LPXTG_anchor"/>
    <property type="match status" value="1"/>
</dbReference>
<organism evidence="2 3">
    <name type="scientific">Enterococcus mundtii</name>
    <dbReference type="NCBI Taxonomy" id="53346"/>
    <lineage>
        <taxon>Bacteria</taxon>
        <taxon>Bacillati</taxon>
        <taxon>Bacillota</taxon>
        <taxon>Bacilli</taxon>
        <taxon>Lactobacillales</taxon>
        <taxon>Enterococcaceae</taxon>
        <taxon>Enterococcus</taxon>
    </lineage>
</organism>
<keyword evidence="1" id="KW-0812">Transmembrane</keyword>
<dbReference type="RefSeq" id="WP_104870774.1">
    <property type="nucleotide sequence ID" value="NZ_PUAP01000004.1"/>
</dbReference>
<proteinExistence type="predicted"/>
<protein>
    <recommendedName>
        <fullName evidence="4">Gram-positive cocci surface proteins LPxTG domain-containing protein</fullName>
    </recommendedName>
</protein>
<sequence length="105" mass="11827">MKKIVYVLLTIVIIFQLGITKVQAEIQSEIQVIGRIGSKEESLSKQNDENELKETLIINSGKANSKYLPKTGSDSSFFLILIGAIFSWLVLLNRIKNDTHSYNKV</sequence>